<dbReference type="PROSITE" id="PS00978">
    <property type="entry name" value="FAD_G3PDH_2"/>
    <property type="match status" value="1"/>
</dbReference>
<dbReference type="InterPro" id="IPR038299">
    <property type="entry name" value="DAO_C_sf"/>
</dbReference>
<keyword evidence="3" id="KW-0285">Flavoprotein</keyword>
<protein>
    <submittedName>
        <fullName evidence="9">Glycerol-3-phosphate dehydrogenase/oxidase</fullName>
        <ecNumber evidence="9">1.-.-.-</ecNumber>
    </submittedName>
</protein>
<evidence type="ECO:0000256" key="1">
    <source>
        <dbReference type="ARBA" id="ARBA00001974"/>
    </source>
</evidence>
<keyword evidence="6 9" id="KW-0560">Oxidoreductase</keyword>
<dbReference type="Pfam" id="PF16901">
    <property type="entry name" value="DAO_C"/>
    <property type="match status" value="1"/>
</dbReference>
<dbReference type="Proteomes" id="UP001304300">
    <property type="component" value="Chromosome"/>
</dbReference>
<dbReference type="PRINTS" id="PR01001">
    <property type="entry name" value="FADG3PDH"/>
</dbReference>
<dbReference type="Gene3D" id="3.30.9.10">
    <property type="entry name" value="D-Amino Acid Oxidase, subunit A, domain 2"/>
    <property type="match status" value="1"/>
</dbReference>
<evidence type="ECO:0000256" key="6">
    <source>
        <dbReference type="ARBA" id="ARBA00023002"/>
    </source>
</evidence>
<dbReference type="KEGG" id="puo:RZN69_03815"/>
<dbReference type="SUPFAM" id="SSF51905">
    <property type="entry name" value="FAD/NAD(P)-binding domain"/>
    <property type="match status" value="1"/>
</dbReference>
<dbReference type="Gene3D" id="3.50.50.60">
    <property type="entry name" value="FAD/NAD(P)-binding domain"/>
    <property type="match status" value="1"/>
</dbReference>
<dbReference type="RefSeq" id="WP_317834688.1">
    <property type="nucleotide sequence ID" value="NZ_CP136920.1"/>
</dbReference>
<accession>A0AAQ3QSA5</accession>
<dbReference type="GO" id="GO:0046168">
    <property type="term" value="P:glycerol-3-phosphate catabolic process"/>
    <property type="evidence" value="ECO:0007669"/>
    <property type="project" value="TreeGrafter"/>
</dbReference>
<dbReference type="InterPro" id="IPR031656">
    <property type="entry name" value="DAO_C"/>
</dbReference>
<dbReference type="GO" id="GO:0006071">
    <property type="term" value="P:glycerol metabolic process"/>
    <property type="evidence" value="ECO:0007669"/>
    <property type="project" value="UniProtKB-KW"/>
</dbReference>
<sequence length="521" mass="56919">MKRSTAINRLSNKSEIWDILVVGGGATGLGCAVDAAARGYKVALVEQADFAKGTSSRSTKLVHGGVRYLKQGNISLVLEALKERGLLCENAPHLVSHQSFIVPNYNWWEGPFYGIGMKVYDVLAGKLGLEASRNLSKQETLEQIPTLEEKDLVGGVIYYDGQFDDARLATNLAQTVWDLSGVAVNYVKATGLLQEGGLTSGVMAQDMESGDELEIRAKCVINAAGVFSDGLRRMDEPDGKDIIAASRGVHLVLPKQFVPKDAAIMVPHTTDGRVLFAVPWHGYVVLGTTDESTEDICLEPRATEEEIDFILENAARYMHTNPTRDDVLSVYAGLRPLVKHGDSGNTAALSRDHTIIISETGLITIAGGKWTTYRKMAEDAIDHAETVAGFDKRDCRTHHLPIHGCTTRKFDGPALINLFGSDAEKILDLTREQPELIEPLHPRLPYCKGEAIWAAREEMARSVEDILARRTRSLLLDAQASIEAAPLVGQLLAKELGQDETWGKQSADTFIEIAKGYLVKA</sequence>
<dbReference type="Pfam" id="PF01266">
    <property type="entry name" value="DAO"/>
    <property type="match status" value="1"/>
</dbReference>
<dbReference type="InterPro" id="IPR000447">
    <property type="entry name" value="G3P_DH_FAD-dep"/>
</dbReference>
<dbReference type="PANTHER" id="PTHR11985">
    <property type="entry name" value="GLYCEROL-3-PHOSPHATE DEHYDROGENASE"/>
    <property type="match status" value="1"/>
</dbReference>
<reference evidence="9 10" key="1">
    <citation type="submission" date="2023-10" db="EMBL/GenBank/DDBJ databases">
        <title>Rubellicoccus peritrichatus gen. nov., sp. nov., isolated from an algae of coral reef tank.</title>
        <authorList>
            <person name="Luo J."/>
        </authorList>
    </citation>
    <scope>NUCLEOTIDE SEQUENCE [LARGE SCALE GENOMIC DNA]</scope>
    <source>
        <strain evidence="9 10">CR14</strain>
    </source>
</reference>
<dbReference type="Gene3D" id="1.10.8.870">
    <property type="entry name" value="Alpha-glycerophosphate oxidase, cap domain"/>
    <property type="match status" value="1"/>
</dbReference>
<evidence type="ECO:0000256" key="4">
    <source>
        <dbReference type="ARBA" id="ARBA00022798"/>
    </source>
</evidence>
<proteinExistence type="inferred from homology"/>
<dbReference type="PANTHER" id="PTHR11985:SF35">
    <property type="entry name" value="ANAEROBIC GLYCEROL-3-PHOSPHATE DEHYDROGENASE SUBUNIT A"/>
    <property type="match status" value="1"/>
</dbReference>
<name>A0AAQ3QSA5_9BACT</name>
<evidence type="ECO:0000256" key="2">
    <source>
        <dbReference type="ARBA" id="ARBA00007330"/>
    </source>
</evidence>
<keyword evidence="10" id="KW-1185">Reference proteome</keyword>
<keyword evidence="5" id="KW-0274">FAD</keyword>
<comment type="cofactor">
    <cofactor evidence="1">
        <name>FAD</name>
        <dbReference type="ChEBI" id="CHEBI:57692"/>
    </cofactor>
</comment>
<dbReference type="EC" id="1.-.-.-" evidence="9"/>
<dbReference type="PROSITE" id="PS51257">
    <property type="entry name" value="PROKAR_LIPOPROTEIN"/>
    <property type="match status" value="1"/>
</dbReference>
<comment type="similarity">
    <text evidence="2">Belongs to the FAD-dependent glycerol-3-phosphate dehydrogenase family.</text>
</comment>
<dbReference type="InterPro" id="IPR006076">
    <property type="entry name" value="FAD-dep_OxRdtase"/>
</dbReference>
<dbReference type="EMBL" id="CP136920">
    <property type="protein sequence ID" value="WOO42203.1"/>
    <property type="molecule type" value="Genomic_DNA"/>
</dbReference>
<dbReference type="AlphaFoldDB" id="A0AAQ3QSA5"/>
<feature type="domain" description="Alpha-glycerophosphate oxidase C-terminal" evidence="8">
    <location>
        <begin position="412"/>
        <end position="500"/>
    </location>
</feature>
<organism evidence="9 10">
    <name type="scientific">Rubellicoccus peritrichatus</name>
    <dbReference type="NCBI Taxonomy" id="3080537"/>
    <lineage>
        <taxon>Bacteria</taxon>
        <taxon>Pseudomonadati</taxon>
        <taxon>Verrucomicrobiota</taxon>
        <taxon>Opitutia</taxon>
        <taxon>Puniceicoccales</taxon>
        <taxon>Cerasicoccaceae</taxon>
        <taxon>Rubellicoccus</taxon>
    </lineage>
</organism>
<evidence type="ECO:0000259" key="7">
    <source>
        <dbReference type="Pfam" id="PF01266"/>
    </source>
</evidence>
<gene>
    <name evidence="9" type="ORF">RZN69_03815</name>
</gene>
<evidence type="ECO:0000259" key="8">
    <source>
        <dbReference type="Pfam" id="PF16901"/>
    </source>
</evidence>
<feature type="domain" description="FAD dependent oxidoreductase" evidence="7">
    <location>
        <begin position="18"/>
        <end position="374"/>
    </location>
</feature>
<evidence type="ECO:0000256" key="3">
    <source>
        <dbReference type="ARBA" id="ARBA00022630"/>
    </source>
</evidence>
<dbReference type="InterPro" id="IPR036188">
    <property type="entry name" value="FAD/NAD-bd_sf"/>
</dbReference>
<evidence type="ECO:0000313" key="10">
    <source>
        <dbReference type="Proteomes" id="UP001304300"/>
    </source>
</evidence>
<keyword evidence="4" id="KW-0319">Glycerol metabolism</keyword>
<evidence type="ECO:0000313" key="9">
    <source>
        <dbReference type="EMBL" id="WOO42203.1"/>
    </source>
</evidence>
<dbReference type="GO" id="GO:0004368">
    <property type="term" value="F:glycerol-3-phosphate dehydrogenase (quinone) activity"/>
    <property type="evidence" value="ECO:0007669"/>
    <property type="project" value="InterPro"/>
</dbReference>
<evidence type="ECO:0000256" key="5">
    <source>
        <dbReference type="ARBA" id="ARBA00022827"/>
    </source>
</evidence>